<dbReference type="Proteomes" id="UP000596938">
    <property type="component" value="Unassembled WGS sequence"/>
</dbReference>
<feature type="region of interest" description="Disordered" evidence="1">
    <location>
        <begin position="196"/>
        <end position="217"/>
    </location>
</feature>
<evidence type="ECO:0008006" key="4">
    <source>
        <dbReference type="Google" id="ProtNLM"/>
    </source>
</evidence>
<comment type="caution">
    <text evidence="2">The sequence shown here is derived from an EMBL/GenBank/DDBJ whole genome shotgun (WGS) entry which is preliminary data.</text>
</comment>
<name>A0ABQ1XAU7_9MICC</name>
<gene>
    <name evidence="2" type="ORF">GCM10011577_01300</name>
</gene>
<protein>
    <recommendedName>
        <fullName evidence="4">Tail assembly chaperone</fullName>
    </recommendedName>
</protein>
<organism evidence="2 3">
    <name type="scientific">Pseudarthrobacter polychromogenes</name>
    <dbReference type="NCBI Taxonomy" id="1676"/>
    <lineage>
        <taxon>Bacteria</taxon>
        <taxon>Bacillati</taxon>
        <taxon>Actinomycetota</taxon>
        <taxon>Actinomycetes</taxon>
        <taxon>Micrococcales</taxon>
        <taxon>Micrococcaceae</taxon>
        <taxon>Pseudarthrobacter</taxon>
    </lineage>
</organism>
<sequence length="217" mass="23814">MTTEEFNLDNWLDGIQRTERSVTLYGRPDLLADIDELEAQQRATADTPEEDRAAGESTGGKLQEKIDALYLALDASKLVFRVSFLDDQEQNAIEESAKSDMKTEADAAAAAARKEAREKCKRLEITQPNEINTIARNMANAAADKVIEREVSIRTIAAAVVSPRLSVEQVRKLYTKVGDSQIALLSRAYSRASVEAPQVTVPKSLKPSQTDETGISS</sequence>
<keyword evidence="3" id="KW-1185">Reference proteome</keyword>
<feature type="compositionally biased region" description="Polar residues" evidence="1">
    <location>
        <begin position="206"/>
        <end position="217"/>
    </location>
</feature>
<reference evidence="3" key="1">
    <citation type="journal article" date="2019" name="Int. J. Syst. Evol. Microbiol.">
        <title>The Global Catalogue of Microorganisms (GCM) 10K type strain sequencing project: providing services to taxonomists for standard genome sequencing and annotation.</title>
        <authorList>
            <consortium name="The Broad Institute Genomics Platform"/>
            <consortium name="The Broad Institute Genome Sequencing Center for Infectious Disease"/>
            <person name="Wu L."/>
            <person name="Ma J."/>
        </authorList>
    </citation>
    <scope>NUCLEOTIDE SEQUENCE [LARGE SCALE GENOMIC DNA]</scope>
    <source>
        <strain evidence="3">CGMCC 1.1927</strain>
    </source>
</reference>
<evidence type="ECO:0000256" key="1">
    <source>
        <dbReference type="SAM" id="MobiDB-lite"/>
    </source>
</evidence>
<accession>A0ABQ1XAU7</accession>
<evidence type="ECO:0000313" key="2">
    <source>
        <dbReference type="EMBL" id="GGG83587.1"/>
    </source>
</evidence>
<dbReference type="RefSeq" id="WP_188808633.1">
    <property type="nucleotide sequence ID" value="NZ_BAAAWV010000001.1"/>
</dbReference>
<evidence type="ECO:0000313" key="3">
    <source>
        <dbReference type="Proteomes" id="UP000596938"/>
    </source>
</evidence>
<dbReference type="EMBL" id="BMKU01000001">
    <property type="protein sequence ID" value="GGG83587.1"/>
    <property type="molecule type" value="Genomic_DNA"/>
</dbReference>
<proteinExistence type="predicted"/>